<feature type="region of interest" description="Disordered" evidence="1">
    <location>
        <begin position="1"/>
        <end position="35"/>
    </location>
</feature>
<dbReference type="Proteomes" id="UP000025227">
    <property type="component" value="Unplaced"/>
</dbReference>
<protein>
    <submittedName>
        <fullName evidence="3">tRNA-binding domain-containing protein</fullName>
    </submittedName>
</protein>
<evidence type="ECO:0000256" key="1">
    <source>
        <dbReference type="SAM" id="MobiDB-lite"/>
    </source>
</evidence>
<name>A0A7I5ED35_HAECO</name>
<organism evidence="2 3">
    <name type="scientific">Haemonchus contortus</name>
    <name type="common">Barber pole worm</name>
    <dbReference type="NCBI Taxonomy" id="6289"/>
    <lineage>
        <taxon>Eukaryota</taxon>
        <taxon>Metazoa</taxon>
        <taxon>Ecdysozoa</taxon>
        <taxon>Nematoda</taxon>
        <taxon>Chromadorea</taxon>
        <taxon>Rhabditida</taxon>
        <taxon>Rhabditina</taxon>
        <taxon>Rhabditomorpha</taxon>
        <taxon>Strongyloidea</taxon>
        <taxon>Trichostrongylidae</taxon>
        <taxon>Haemonchus</taxon>
    </lineage>
</organism>
<keyword evidence="2" id="KW-1185">Reference proteome</keyword>
<proteinExistence type="predicted"/>
<sequence>MKKRKRKKRKRKGRKEEKKEKKDEGKKDDKKEEEKKEVFAMLEVGKTLDVVISREGGPVKPKKLVILTTPHNGIDAQKVYADKDKVNPITQVDPLVAET</sequence>
<accession>A0A7I5ED35</accession>
<dbReference type="WBParaSite" id="HCON_00156620-00001">
    <property type="protein sequence ID" value="HCON_00156620-00001"/>
    <property type="gene ID" value="HCON_00156620"/>
</dbReference>
<reference evidence="3" key="1">
    <citation type="submission" date="2020-12" db="UniProtKB">
        <authorList>
            <consortium name="WormBaseParasite"/>
        </authorList>
    </citation>
    <scope>IDENTIFICATION</scope>
    <source>
        <strain evidence="3">MHco3</strain>
    </source>
</reference>
<dbReference type="AlphaFoldDB" id="A0A7I5ED35"/>
<evidence type="ECO:0000313" key="2">
    <source>
        <dbReference type="Proteomes" id="UP000025227"/>
    </source>
</evidence>
<feature type="compositionally biased region" description="Basic residues" evidence="1">
    <location>
        <begin position="1"/>
        <end position="13"/>
    </location>
</feature>
<evidence type="ECO:0000313" key="3">
    <source>
        <dbReference type="WBParaSite" id="HCON_00156620-00001"/>
    </source>
</evidence>
<feature type="compositionally biased region" description="Basic and acidic residues" evidence="1">
    <location>
        <begin position="14"/>
        <end position="35"/>
    </location>
</feature>
<dbReference type="OrthoDB" id="5854731at2759"/>